<feature type="transmembrane region" description="Helical" evidence="9">
    <location>
        <begin position="882"/>
        <end position="903"/>
    </location>
</feature>
<dbReference type="Pfam" id="PF00005">
    <property type="entry name" value="ABC_tran"/>
    <property type="match status" value="1"/>
</dbReference>
<evidence type="ECO:0000313" key="12">
    <source>
        <dbReference type="EMBL" id="KZO95147.1"/>
    </source>
</evidence>
<keyword evidence="5" id="KW-0067">ATP-binding</keyword>
<keyword evidence="4" id="KW-0547">Nucleotide-binding</keyword>
<evidence type="ECO:0000256" key="3">
    <source>
        <dbReference type="ARBA" id="ARBA00022692"/>
    </source>
</evidence>
<feature type="domain" description="ABC transporter" evidence="11">
    <location>
        <begin position="412"/>
        <end position="656"/>
    </location>
</feature>
<dbReference type="GO" id="GO:0140359">
    <property type="term" value="F:ABC-type transporter activity"/>
    <property type="evidence" value="ECO:0007669"/>
    <property type="project" value="InterPro"/>
</dbReference>
<dbReference type="PANTHER" id="PTHR48041">
    <property type="entry name" value="ABC TRANSPORTER G FAMILY MEMBER 28"/>
    <property type="match status" value="1"/>
</dbReference>
<dbReference type="EMBL" id="KV417290">
    <property type="protein sequence ID" value="KZO95147.1"/>
    <property type="molecule type" value="Genomic_DNA"/>
</dbReference>
<evidence type="ECO:0000259" key="11">
    <source>
        <dbReference type="PROSITE" id="PS50893"/>
    </source>
</evidence>
<keyword evidence="3 9" id="KW-0812">Transmembrane</keyword>
<feature type="compositionally biased region" description="Basic and acidic residues" evidence="8">
    <location>
        <begin position="691"/>
        <end position="712"/>
    </location>
</feature>
<dbReference type="InterPro" id="IPR017871">
    <property type="entry name" value="ABC_transporter-like_CS"/>
</dbReference>
<keyword evidence="2" id="KW-0813">Transport</keyword>
<accession>A0A167KYI0</accession>
<evidence type="ECO:0000256" key="6">
    <source>
        <dbReference type="ARBA" id="ARBA00022989"/>
    </source>
</evidence>
<dbReference type="SMART" id="SM00382">
    <property type="entry name" value="AAA"/>
    <property type="match status" value="1"/>
</dbReference>
<dbReference type="PROSITE" id="PS01186">
    <property type="entry name" value="EGF_2"/>
    <property type="match status" value="1"/>
</dbReference>
<evidence type="ECO:0000256" key="8">
    <source>
        <dbReference type="SAM" id="MobiDB-lite"/>
    </source>
</evidence>
<feature type="transmembrane region" description="Helical" evidence="9">
    <location>
        <begin position="852"/>
        <end position="870"/>
    </location>
</feature>
<dbReference type="InterPro" id="IPR027417">
    <property type="entry name" value="P-loop_NTPase"/>
</dbReference>
<gene>
    <name evidence="12" type="ORF">CALVIDRAFT_555853</name>
</gene>
<name>A0A167KYI0_CALVF</name>
<dbReference type="GO" id="GO:0005524">
    <property type="term" value="F:ATP binding"/>
    <property type="evidence" value="ECO:0007669"/>
    <property type="project" value="UniProtKB-KW"/>
</dbReference>
<dbReference type="Proteomes" id="UP000076738">
    <property type="component" value="Unassembled WGS sequence"/>
</dbReference>
<dbReference type="InterPro" id="IPR003439">
    <property type="entry name" value="ABC_transporter-like_ATP-bd"/>
</dbReference>
<dbReference type="STRING" id="1330018.A0A167KYI0"/>
<dbReference type="InterPro" id="IPR000742">
    <property type="entry name" value="EGF"/>
</dbReference>
<dbReference type="CDD" id="cd03213">
    <property type="entry name" value="ABCG_EPDR"/>
    <property type="match status" value="1"/>
</dbReference>
<organism evidence="12 13">
    <name type="scientific">Calocera viscosa (strain TUFC12733)</name>
    <dbReference type="NCBI Taxonomy" id="1330018"/>
    <lineage>
        <taxon>Eukaryota</taxon>
        <taxon>Fungi</taxon>
        <taxon>Dikarya</taxon>
        <taxon>Basidiomycota</taxon>
        <taxon>Agaricomycotina</taxon>
        <taxon>Dacrymycetes</taxon>
        <taxon>Dacrymycetales</taxon>
        <taxon>Dacrymycetaceae</taxon>
        <taxon>Calocera</taxon>
    </lineage>
</organism>
<keyword evidence="13" id="KW-1185">Reference proteome</keyword>
<feature type="transmembrane region" description="Helical" evidence="9">
    <location>
        <begin position="910"/>
        <end position="931"/>
    </location>
</feature>
<feature type="transmembrane region" description="Helical" evidence="9">
    <location>
        <begin position="798"/>
        <end position="818"/>
    </location>
</feature>
<reference evidence="12 13" key="1">
    <citation type="journal article" date="2016" name="Mol. Biol. Evol.">
        <title>Comparative Genomics of Early-Diverging Mushroom-Forming Fungi Provides Insights into the Origins of Lignocellulose Decay Capabilities.</title>
        <authorList>
            <person name="Nagy L.G."/>
            <person name="Riley R."/>
            <person name="Tritt A."/>
            <person name="Adam C."/>
            <person name="Daum C."/>
            <person name="Floudas D."/>
            <person name="Sun H."/>
            <person name="Yadav J.S."/>
            <person name="Pangilinan J."/>
            <person name="Larsson K.H."/>
            <person name="Matsuura K."/>
            <person name="Barry K."/>
            <person name="Labutti K."/>
            <person name="Kuo R."/>
            <person name="Ohm R.A."/>
            <person name="Bhattacharya S.S."/>
            <person name="Shirouzu T."/>
            <person name="Yoshinaga Y."/>
            <person name="Martin F.M."/>
            <person name="Grigoriev I.V."/>
            <person name="Hibbett D.S."/>
        </authorList>
    </citation>
    <scope>NUCLEOTIDE SEQUENCE [LARGE SCALE GENOMIC DNA]</scope>
    <source>
        <strain evidence="12 13">TUFC12733</strain>
    </source>
</reference>
<proteinExistence type="predicted"/>
<dbReference type="InterPro" id="IPR003593">
    <property type="entry name" value="AAA+_ATPase"/>
</dbReference>
<evidence type="ECO:0000256" key="1">
    <source>
        <dbReference type="ARBA" id="ARBA00004141"/>
    </source>
</evidence>
<keyword evidence="10" id="KW-0732">Signal</keyword>
<feature type="region of interest" description="Disordered" evidence="8">
    <location>
        <begin position="677"/>
        <end position="714"/>
    </location>
</feature>
<feature type="transmembrane region" description="Helical" evidence="9">
    <location>
        <begin position="323"/>
        <end position="356"/>
    </location>
</feature>
<dbReference type="PANTHER" id="PTHR48041:SF139">
    <property type="entry name" value="PROTEIN SCARLET"/>
    <property type="match status" value="1"/>
</dbReference>
<dbReference type="OrthoDB" id="66620at2759"/>
<dbReference type="Gene3D" id="2.10.25.10">
    <property type="entry name" value="Laminin"/>
    <property type="match status" value="1"/>
</dbReference>
<feature type="chain" id="PRO_5007889601" description="ABC transporter domain-containing protein" evidence="10">
    <location>
        <begin position="20"/>
        <end position="1023"/>
    </location>
</feature>
<dbReference type="PROSITE" id="PS50893">
    <property type="entry name" value="ABC_TRANSPORTER_2"/>
    <property type="match status" value="1"/>
</dbReference>
<evidence type="ECO:0000313" key="13">
    <source>
        <dbReference type="Proteomes" id="UP000076738"/>
    </source>
</evidence>
<dbReference type="Gene3D" id="3.40.50.300">
    <property type="entry name" value="P-loop containing nucleotide triphosphate hydrolases"/>
    <property type="match status" value="1"/>
</dbReference>
<dbReference type="InterPro" id="IPR050352">
    <property type="entry name" value="ABCG_transporters"/>
</dbReference>
<sequence length="1023" mass="108318">MFLLLPLLSLLSLLHPALSQSCEQYAIPQTSTTCLCPPGFSGPTCSLPSCSGDLFQGTSRPAAQPAQGQLYSNLTASDCTCSTGWAGEGCNVCRSSSACQNAFWASNFNATIGGGVSAPDLTGVTPDQTGNQSVVCSTDSRVYASGELSCDVDNPTLASLFPQQSTLTILRILDPSLSPYPNVSSLPFPNSTILAQLWYAGVEQFFCTASSCSQTLNTSGAGSSDWMCQDLACTCRPNSDFCGKTAAMNLTATIDTLSGSLEISCDAVNASSSTGTACAFKQSVLEQLFGAGGLSMQNCVFGECVRQGVIDTALSSNSTTTSAAAAAGLSGGVIAGLAVVGAFVLAALLLLAWGLWDQRRARAGASGLAEAAAAEKPPGGIGLEWNDLSYTVTPSWLSKLLRGRARASHPESGLADEHSAEGGGKLILRGVSGRVEPGTMVAILGPSGAGKTTVVELLAGKRKEGRATGEVRYFSGADGLPLPRTPRVGFVDQSDVLPSNLTVRETLLFAARLRLPETMPDSEKQSRVFEVLNQLGLADVSETRIGSGEHRGVSGGEMRRVSIGCELVARPAVLILDEPTSGLDSVSAQKVASVLRELCHDPQNPTIVIASIHQPSSNLYRTFDKVMLLSAGRSLYYGDGGNAAAEYFAARGLPCAQGYNVADHLLDIASAPPDSLPAVQNGAAANGARHTPSEEGEKELNTDPHPSYEADRGPVPVPVPVANAAPVGAHVIRGQMRTSGRYAATFLTQLQVLSGREWKNLCRDISLFVAHLAVAIVLGVFTGGLYYKTGITIAGFQSRIGCLFFLGSLLSFSALSALHNLTVIRPLFLRERAGGYYSPTAWLLSRVIWDVIPLRIVPTIFVSTITYWMAGLSPEPANFFKFLLILILYALVLTLFNFFYAAIFSNGGIAILLSALFNLAQMTFAGFFVHLDSIPPVLRWLQWLCPLKYTLEALSVNEVNSGLMIEDTLSGVPVDVSAQLIMNLLFGFGDGNYYRDVLVLFAFIGAFGIALVGAVWFRLRETR</sequence>
<keyword evidence="6 9" id="KW-1133">Transmembrane helix</keyword>
<evidence type="ECO:0000256" key="7">
    <source>
        <dbReference type="ARBA" id="ARBA00023136"/>
    </source>
</evidence>
<feature type="signal peptide" evidence="10">
    <location>
        <begin position="1"/>
        <end position="19"/>
    </location>
</feature>
<feature type="transmembrane region" description="Helical" evidence="9">
    <location>
        <begin position="997"/>
        <end position="1017"/>
    </location>
</feature>
<dbReference type="GO" id="GO:0016020">
    <property type="term" value="C:membrane"/>
    <property type="evidence" value="ECO:0007669"/>
    <property type="project" value="UniProtKB-SubCell"/>
</dbReference>
<dbReference type="PROSITE" id="PS00022">
    <property type="entry name" value="EGF_1"/>
    <property type="match status" value="1"/>
</dbReference>
<keyword evidence="7 9" id="KW-0472">Membrane</keyword>
<comment type="subcellular location">
    <subcellularLocation>
        <location evidence="1">Membrane</location>
        <topology evidence="1">Multi-pass membrane protein</topology>
    </subcellularLocation>
</comment>
<dbReference type="InterPro" id="IPR013525">
    <property type="entry name" value="ABC2_TM"/>
</dbReference>
<evidence type="ECO:0000256" key="9">
    <source>
        <dbReference type="SAM" id="Phobius"/>
    </source>
</evidence>
<dbReference type="PROSITE" id="PS00211">
    <property type="entry name" value="ABC_TRANSPORTER_1"/>
    <property type="match status" value="1"/>
</dbReference>
<protein>
    <recommendedName>
        <fullName evidence="11">ABC transporter domain-containing protein</fullName>
    </recommendedName>
</protein>
<evidence type="ECO:0000256" key="2">
    <source>
        <dbReference type="ARBA" id="ARBA00022448"/>
    </source>
</evidence>
<evidence type="ECO:0000256" key="4">
    <source>
        <dbReference type="ARBA" id="ARBA00022741"/>
    </source>
</evidence>
<dbReference type="SUPFAM" id="SSF52540">
    <property type="entry name" value="P-loop containing nucleoside triphosphate hydrolases"/>
    <property type="match status" value="1"/>
</dbReference>
<dbReference type="AlphaFoldDB" id="A0A167KYI0"/>
<dbReference type="GO" id="GO:0016887">
    <property type="term" value="F:ATP hydrolysis activity"/>
    <property type="evidence" value="ECO:0007669"/>
    <property type="project" value="InterPro"/>
</dbReference>
<evidence type="ECO:0000256" key="5">
    <source>
        <dbReference type="ARBA" id="ARBA00022840"/>
    </source>
</evidence>
<feature type="transmembrane region" description="Helical" evidence="9">
    <location>
        <begin position="765"/>
        <end position="786"/>
    </location>
</feature>
<dbReference type="Pfam" id="PF01061">
    <property type="entry name" value="ABC2_membrane"/>
    <property type="match status" value="1"/>
</dbReference>
<evidence type="ECO:0000256" key="10">
    <source>
        <dbReference type="SAM" id="SignalP"/>
    </source>
</evidence>